<feature type="transmembrane region" description="Helical" evidence="7">
    <location>
        <begin position="37"/>
        <end position="56"/>
    </location>
</feature>
<keyword evidence="6 7" id="KW-0472">Membrane</keyword>
<dbReference type="RefSeq" id="WP_170130919.1">
    <property type="nucleotide sequence ID" value="NZ_QJSX01000004.1"/>
</dbReference>
<evidence type="ECO:0000256" key="5">
    <source>
        <dbReference type="ARBA" id="ARBA00023065"/>
    </source>
</evidence>
<evidence type="ECO:0000313" key="9">
    <source>
        <dbReference type="EMBL" id="PYE54783.1"/>
    </source>
</evidence>
<reference evidence="9 10" key="1">
    <citation type="submission" date="2018-06" db="EMBL/GenBank/DDBJ databases">
        <title>Genomic Encyclopedia of Type Strains, Phase IV (KMG-IV): sequencing the most valuable type-strain genomes for metagenomic binning, comparative biology and taxonomic classification.</title>
        <authorList>
            <person name="Goeker M."/>
        </authorList>
    </citation>
    <scope>NUCLEOTIDE SEQUENCE [LARGE SCALE GENOMIC DNA]</scope>
    <source>
        <strain evidence="9 10">DSM 18048</strain>
    </source>
</reference>
<accession>A0A318SPM8</accession>
<feature type="transmembrane region" description="Helical" evidence="7">
    <location>
        <begin position="140"/>
        <end position="161"/>
    </location>
</feature>
<protein>
    <submittedName>
        <fullName evidence="9">Transporter (CPA2 family)</fullName>
    </submittedName>
</protein>
<keyword evidence="5" id="KW-0406">Ion transport</keyword>
<feature type="transmembrane region" description="Helical" evidence="7">
    <location>
        <begin position="173"/>
        <end position="195"/>
    </location>
</feature>
<dbReference type="InterPro" id="IPR050794">
    <property type="entry name" value="CPA2_transporter"/>
</dbReference>
<evidence type="ECO:0000256" key="2">
    <source>
        <dbReference type="ARBA" id="ARBA00022448"/>
    </source>
</evidence>
<evidence type="ECO:0000256" key="1">
    <source>
        <dbReference type="ARBA" id="ARBA00004141"/>
    </source>
</evidence>
<organism evidence="9 10">
    <name type="scientific">Deinococcus yavapaiensis KR-236</name>
    <dbReference type="NCBI Taxonomy" id="694435"/>
    <lineage>
        <taxon>Bacteria</taxon>
        <taxon>Thermotogati</taxon>
        <taxon>Deinococcota</taxon>
        <taxon>Deinococci</taxon>
        <taxon>Deinococcales</taxon>
        <taxon>Deinococcaceae</taxon>
        <taxon>Deinococcus</taxon>
    </lineage>
</organism>
<keyword evidence="2" id="KW-0813">Transport</keyword>
<evidence type="ECO:0000256" key="7">
    <source>
        <dbReference type="SAM" id="Phobius"/>
    </source>
</evidence>
<evidence type="ECO:0000256" key="3">
    <source>
        <dbReference type="ARBA" id="ARBA00022692"/>
    </source>
</evidence>
<feature type="transmembrane region" description="Helical" evidence="7">
    <location>
        <begin position="71"/>
        <end position="91"/>
    </location>
</feature>
<feature type="transmembrane region" description="Helical" evidence="7">
    <location>
        <begin position="242"/>
        <end position="269"/>
    </location>
</feature>
<comment type="caution">
    <text evidence="9">The sequence shown here is derived from an EMBL/GenBank/DDBJ whole genome shotgun (WGS) entry which is preliminary data.</text>
</comment>
<feature type="transmembrane region" description="Helical" evidence="7">
    <location>
        <begin position="289"/>
        <end position="308"/>
    </location>
</feature>
<evidence type="ECO:0000256" key="6">
    <source>
        <dbReference type="ARBA" id="ARBA00023136"/>
    </source>
</evidence>
<dbReference type="GO" id="GO:1902600">
    <property type="term" value="P:proton transmembrane transport"/>
    <property type="evidence" value="ECO:0007669"/>
    <property type="project" value="InterPro"/>
</dbReference>
<gene>
    <name evidence="9" type="ORF">DES52_10453</name>
</gene>
<sequence length="420" mass="43726">MTIELSGVALLLTQVTVILIACRALGALLRRVGQPRVVGEILAGILLGPSLLGAALPDVQRALFPPEGRDVLNALGQIGLVLYVFIVGLELDVTRMKRLAREGAAVAVAGLAAPFILGALLAWAWHDNATLFPSGTPRTAALLFLGAAMSITALPVLSRIVKERGLLHDRVGVLALAAGAVSDVVAWCLLAFALAATAGQFAGAVRTVLLTVAFAALLVFVVRPILRRLLPDTTPNSGEIPVALLATLLVCALTTELIGVHAIFGAFLLGLVTPRTERAHAVVRTLEPFTVTLLLPIFFAFSGLNTKFASLSSPAVWWTALVVLFVACAGKGLASFLAARASGLDTYTSVGVGALMNARGLVELIVLNVGLQRGLITDNLFAVMVLMAVSTTLIAGPLASWSQGRLNRVMPGSPGSPMPP</sequence>
<keyword evidence="4 7" id="KW-1133">Transmembrane helix</keyword>
<feature type="transmembrane region" description="Helical" evidence="7">
    <location>
        <begin position="315"/>
        <end position="339"/>
    </location>
</feature>
<feature type="transmembrane region" description="Helical" evidence="7">
    <location>
        <begin position="380"/>
        <end position="401"/>
    </location>
</feature>
<keyword evidence="10" id="KW-1185">Reference proteome</keyword>
<dbReference type="PANTHER" id="PTHR32468:SF0">
    <property type="entry name" value="K(+)_H(+) ANTIPORTER 1"/>
    <property type="match status" value="1"/>
</dbReference>
<comment type="subcellular location">
    <subcellularLocation>
        <location evidence="1">Membrane</location>
        <topology evidence="1">Multi-pass membrane protein</topology>
    </subcellularLocation>
</comment>
<evidence type="ECO:0000313" key="10">
    <source>
        <dbReference type="Proteomes" id="UP000248326"/>
    </source>
</evidence>
<proteinExistence type="predicted"/>
<evidence type="ECO:0000259" key="8">
    <source>
        <dbReference type="Pfam" id="PF00999"/>
    </source>
</evidence>
<evidence type="ECO:0000256" key="4">
    <source>
        <dbReference type="ARBA" id="ARBA00022989"/>
    </source>
</evidence>
<dbReference type="EMBL" id="QJSX01000004">
    <property type="protein sequence ID" value="PYE54783.1"/>
    <property type="molecule type" value="Genomic_DNA"/>
</dbReference>
<dbReference type="GO" id="GO:0015297">
    <property type="term" value="F:antiporter activity"/>
    <property type="evidence" value="ECO:0007669"/>
    <property type="project" value="InterPro"/>
</dbReference>
<feature type="domain" description="Cation/H+ exchanger transmembrane" evidence="8">
    <location>
        <begin position="24"/>
        <end position="399"/>
    </location>
</feature>
<dbReference type="InterPro" id="IPR006153">
    <property type="entry name" value="Cation/H_exchanger_TM"/>
</dbReference>
<keyword evidence="3 7" id="KW-0812">Transmembrane</keyword>
<feature type="transmembrane region" description="Helical" evidence="7">
    <location>
        <begin position="103"/>
        <end position="125"/>
    </location>
</feature>
<feature type="transmembrane region" description="Helical" evidence="7">
    <location>
        <begin position="6"/>
        <end position="25"/>
    </location>
</feature>
<dbReference type="InterPro" id="IPR038770">
    <property type="entry name" value="Na+/solute_symporter_sf"/>
</dbReference>
<dbReference type="Proteomes" id="UP000248326">
    <property type="component" value="Unassembled WGS sequence"/>
</dbReference>
<feature type="transmembrane region" description="Helical" evidence="7">
    <location>
        <begin position="201"/>
        <end position="222"/>
    </location>
</feature>
<name>A0A318SPM8_9DEIO</name>
<dbReference type="Gene3D" id="1.20.1530.20">
    <property type="match status" value="1"/>
</dbReference>
<dbReference type="Pfam" id="PF00999">
    <property type="entry name" value="Na_H_Exchanger"/>
    <property type="match status" value="1"/>
</dbReference>
<dbReference type="AlphaFoldDB" id="A0A318SPM8"/>
<dbReference type="GO" id="GO:0016020">
    <property type="term" value="C:membrane"/>
    <property type="evidence" value="ECO:0007669"/>
    <property type="project" value="UniProtKB-SubCell"/>
</dbReference>
<dbReference type="PANTHER" id="PTHR32468">
    <property type="entry name" value="CATION/H + ANTIPORTER"/>
    <property type="match status" value="1"/>
</dbReference>